<gene>
    <name evidence="9" type="ORF">G0D54_23935</name>
</gene>
<accession>A0A607KBN3</accession>
<dbReference type="InterPro" id="IPR050824">
    <property type="entry name" value="Thiol_disulfide_DsbA"/>
</dbReference>
<comment type="similarity">
    <text evidence="1">Belongs to the thioredoxin family. DsbA subfamily.</text>
</comment>
<sequence length="209" mass="23303">MNKALFFLTGLLFISGVRAEASVNAEGAKYDVLSERVISAPAVVEFFSFYCPACYRYDTDMKVTDSVKKALPEGVSLTRYHASFMGKLGNEMTRAWSVAILMNMEDKIKPLLFDAVQKKHSVRAWRDIRNLFIAAGVEGRSFDAAWDSFAVQALTEKQNQLAKSLRVSSIPAIFINGEYQINPAGMNTDSMAAFVSDYTNTVRQLLNNK</sequence>
<dbReference type="InterPro" id="IPR023205">
    <property type="entry name" value="DsbA/DsbL"/>
</dbReference>
<dbReference type="PANTHER" id="PTHR35891">
    <property type="entry name" value="THIOL:DISULFIDE INTERCHANGE PROTEIN DSBA"/>
    <property type="match status" value="1"/>
</dbReference>
<dbReference type="GO" id="GO:0042597">
    <property type="term" value="C:periplasmic space"/>
    <property type="evidence" value="ECO:0007669"/>
    <property type="project" value="UniProtKB-SubCell"/>
</dbReference>
<dbReference type="PIRSF" id="PIRSF001488">
    <property type="entry name" value="Tdi_protein"/>
    <property type="match status" value="1"/>
</dbReference>
<feature type="domain" description="DSBA-like thioredoxin" evidence="8">
    <location>
        <begin position="43"/>
        <end position="198"/>
    </location>
</feature>
<dbReference type="Gene3D" id="3.40.30.10">
    <property type="entry name" value="Glutaredoxin"/>
    <property type="match status" value="1"/>
</dbReference>
<dbReference type="InterPro" id="IPR017937">
    <property type="entry name" value="Thioredoxin_CS"/>
</dbReference>
<reference evidence="9" key="1">
    <citation type="journal article" date="2018" name="Genome Biol.">
        <title>SKESA: strategic k-mer extension for scrupulous assemblies.</title>
        <authorList>
            <person name="Souvorov A."/>
            <person name="Agarwala R."/>
            <person name="Lipman D.J."/>
        </authorList>
    </citation>
    <scope>NUCLEOTIDE SEQUENCE</scope>
    <source>
        <strain evidence="9">13-1023</strain>
    </source>
</reference>
<keyword evidence="2 7" id="KW-0732">Signal</keyword>
<keyword evidence="5" id="KW-0574">Periplasm</keyword>
<dbReference type="Pfam" id="PF01323">
    <property type="entry name" value="DSBA"/>
    <property type="match status" value="1"/>
</dbReference>
<feature type="signal peptide" evidence="7">
    <location>
        <begin position="1"/>
        <end position="19"/>
    </location>
</feature>
<evidence type="ECO:0000256" key="6">
    <source>
        <dbReference type="PIRSR" id="PIRSR001488-1"/>
    </source>
</evidence>
<reference evidence="9" key="2">
    <citation type="submission" date="2018-07" db="EMBL/GenBank/DDBJ databases">
        <authorList>
            <consortium name="NCBI Pathogen Detection Project"/>
        </authorList>
    </citation>
    <scope>NUCLEOTIDE SEQUENCE</scope>
    <source>
        <strain evidence="9">13-1023</strain>
    </source>
</reference>
<keyword evidence="3 5" id="KW-1015">Disulfide bond</keyword>
<evidence type="ECO:0000256" key="2">
    <source>
        <dbReference type="ARBA" id="ARBA00022729"/>
    </source>
</evidence>
<evidence type="ECO:0000256" key="5">
    <source>
        <dbReference type="PIRNR" id="PIRNR001488"/>
    </source>
</evidence>
<dbReference type="InterPro" id="IPR001853">
    <property type="entry name" value="DSBA-like_thioredoxin_dom"/>
</dbReference>
<feature type="disulfide bond" description="Redox-active" evidence="6">
    <location>
        <begin position="51"/>
        <end position="54"/>
    </location>
</feature>
<dbReference type="PANTHER" id="PTHR35891:SF2">
    <property type="entry name" value="THIOL:DISULFIDE INTERCHANGE PROTEIN DSBA"/>
    <property type="match status" value="1"/>
</dbReference>
<organism evidence="9">
    <name type="scientific">Salmonella enterica subsp. enterica serovar Javiana</name>
    <dbReference type="NCBI Taxonomy" id="363569"/>
    <lineage>
        <taxon>Bacteria</taxon>
        <taxon>Pseudomonadati</taxon>
        <taxon>Pseudomonadota</taxon>
        <taxon>Gammaproteobacteria</taxon>
        <taxon>Enterobacterales</taxon>
        <taxon>Enterobacteriaceae</taxon>
        <taxon>Salmonella</taxon>
    </lineage>
</organism>
<evidence type="ECO:0000313" key="9">
    <source>
        <dbReference type="EMBL" id="HAC6868147.1"/>
    </source>
</evidence>
<feature type="chain" id="PRO_5030145443" description="Thiol:disulfide interchange protein" evidence="7">
    <location>
        <begin position="20"/>
        <end position="209"/>
    </location>
</feature>
<dbReference type="PROSITE" id="PS00194">
    <property type="entry name" value="THIOREDOXIN_1"/>
    <property type="match status" value="1"/>
</dbReference>
<name>A0A607KBN3_SALET</name>
<dbReference type="GO" id="GO:0016491">
    <property type="term" value="F:oxidoreductase activity"/>
    <property type="evidence" value="ECO:0007669"/>
    <property type="project" value="InterPro"/>
</dbReference>
<dbReference type="InterPro" id="IPR036249">
    <property type="entry name" value="Thioredoxin-like_sf"/>
</dbReference>
<evidence type="ECO:0000256" key="4">
    <source>
        <dbReference type="ARBA" id="ARBA00023284"/>
    </source>
</evidence>
<comment type="caution">
    <text evidence="9">The sequence shown here is derived from an EMBL/GenBank/DDBJ whole genome shotgun (WGS) entry which is preliminary data.</text>
</comment>
<evidence type="ECO:0000259" key="8">
    <source>
        <dbReference type="Pfam" id="PF01323"/>
    </source>
</evidence>
<evidence type="ECO:0000256" key="3">
    <source>
        <dbReference type="ARBA" id="ARBA00023157"/>
    </source>
</evidence>
<evidence type="ECO:0000256" key="1">
    <source>
        <dbReference type="ARBA" id="ARBA00005791"/>
    </source>
</evidence>
<dbReference type="SUPFAM" id="SSF52833">
    <property type="entry name" value="Thioredoxin-like"/>
    <property type="match status" value="1"/>
</dbReference>
<dbReference type="CDD" id="cd03019">
    <property type="entry name" value="DsbA_DsbA"/>
    <property type="match status" value="1"/>
</dbReference>
<comment type="subcellular location">
    <subcellularLocation>
        <location evidence="5">Periplasm</location>
    </subcellularLocation>
</comment>
<protein>
    <recommendedName>
        <fullName evidence="5">Thiol:disulfide interchange protein</fullName>
    </recommendedName>
</protein>
<proteinExistence type="inferred from homology"/>
<keyword evidence="4" id="KW-0676">Redox-active center</keyword>
<dbReference type="AlphaFoldDB" id="A0A607KBN3"/>
<evidence type="ECO:0000256" key="7">
    <source>
        <dbReference type="SAM" id="SignalP"/>
    </source>
</evidence>
<dbReference type="EMBL" id="DAAMJC010000028">
    <property type="protein sequence ID" value="HAC6868147.1"/>
    <property type="molecule type" value="Genomic_DNA"/>
</dbReference>